<dbReference type="CDD" id="cd01949">
    <property type="entry name" value="GGDEF"/>
    <property type="match status" value="1"/>
</dbReference>
<keyword evidence="5" id="KW-1185">Reference proteome</keyword>
<dbReference type="InterPro" id="IPR003018">
    <property type="entry name" value="GAF"/>
</dbReference>
<dbReference type="RefSeq" id="WP_390276107.1">
    <property type="nucleotide sequence ID" value="NZ_JBHRYH010000002.1"/>
</dbReference>
<protein>
    <recommendedName>
        <fullName evidence="1">diguanylate cyclase</fullName>
        <ecNumber evidence="1">2.7.7.65</ecNumber>
    </recommendedName>
</protein>
<proteinExistence type="predicted"/>
<evidence type="ECO:0000259" key="3">
    <source>
        <dbReference type="PROSITE" id="PS50887"/>
    </source>
</evidence>
<dbReference type="Pfam" id="PF00990">
    <property type="entry name" value="GGDEF"/>
    <property type="match status" value="1"/>
</dbReference>
<dbReference type="SMART" id="SM00091">
    <property type="entry name" value="PAS"/>
    <property type="match status" value="2"/>
</dbReference>
<dbReference type="Pfam" id="PF13185">
    <property type="entry name" value="GAF_2"/>
    <property type="match status" value="1"/>
</dbReference>
<gene>
    <name evidence="4" type="ORF">ACFOKJ_00950</name>
</gene>
<name>A0ABV7TN62_9NEIS</name>
<reference evidence="5" key="1">
    <citation type="journal article" date="2019" name="Int. J. Syst. Evol. Microbiol.">
        <title>The Global Catalogue of Microorganisms (GCM) 10K type strain sequencing project: providing services to taxonomists for standard genome sequencing and annotation.</title>
        <authorList>
            <consortium name="The Broad Institute Genomics Platform"/>
            <consortium name="The Broad Institute Genome Sequencing Center for Infectious Disease"/>
            <person name="Wu L."/>
            <person name="Ma J."/>
        </authorList>
    </citation>
    <scope>NUCLEOTIDE SEQUENCE [LARGE SCALE GENOMIC DNA]</scope>
    <source>
        <strain evidence="5">KCTC 42195</strain>
    </source>
</reference>
<feature type="domain" description="GGDEF" evidence="3">
    <location>
        <begin position="421"/>
        <end position="554"/>
    </location>
</feature>
<dbReference type="GO" id="GO:0052621">
    <property type="term" value="F:diguanylate cyclase activity"/>
    <property type="evidence" value="ECO:0007669"/>
    <property type="project" value="UniProtKB-EC"/>
</dbReference>
<dbReference type="SUPFAM" id="SSF55073">
    <property type="entry name" value="Nucleotide cyclase"/>
    <property type="match status" value="1"/>
</dbReference>
<organism evidence="4 5">
    <name type="scientific">Vogesella amnigena</name>
    <dbReference type="NCBI Taxonomy" id="1507449"/>
    <lineage>
        <taxon>Bacteria</taxon>
        <taxon>Pseudomonadati</taxon>
        <taxon>Pseudomonadota</taxon>
        <taxon>Betaproteobacteria</taxon>
        <taxon>Neisseriales</taxon>
        <taxon>Chromobacteriaceae</taxon>
        <taxon>Vogesella</taxon>
    </lineage>
</organism>
<dbReference type="InterPro" id="IPR029787">
    <property type="entry name" value="Nucleotide_cyclase"/>
</dbReference>
<dbReference type="InterPro" id="IPR029016">
    <property type="entry name" value="GAF-like_dom_sf"/>
</dbReference>
<comment type="caution">
    <text evidence="4">The sequence shown here is derived from an EMBL/GenBank/DDBJ whole genome shotgun (WGS) entry which is preliminary data.</text>
</comment>
<keyword evidence="4" id="KW-0808">Transferase</keyword>
<dbReference type="SUPFAM" id="SSF55781">
    <property type="entry name" value="GAF domain-like"/>
    <property type="match status" value="1"/>
</dbReference>
<dbReference type="InterPro" id="IPR013656">
    <property type="entry name" value="PAS_4"/>
</dbReference>
<evidence type="ECO:0000313" key="5">
    <source>
        <dbReference type="Proteomes" id="UP001595636"/>
    </source>
</evidence>
<sequence length="556" mass="61424">MPDPSLHTILSALPGGYLLLDPALRVRFVTQRFELLLQCPPLACGQTLPAQLLPGAVLQQLQQPSPQAWAWQHFHHGTLLDWLLTPLSDGLLLSVREDRQAFRTLVENSPDIISRYDADLVCLFVNSALARYSSLPPLYHVGLGIDDRGLPGSMVDAMRHARQQVLHSGQPYTFETEANLPEQHLVFEARLLPEYDDSGMLQSLLCIERDITHQHANRLWQADENRLLEMLANDRPLPEVMDWTCRMMDSHLPGAMNSIMLLQPDGEHLQVAAGPGLPEEYKASIDGIAIGEGVGSCGTCATRGEAVIVSDVLHDPLWAAYTGLLQQFPLRACWSHPILAHDGRVLGTFATYFSEPRSPQDDELNIIRRTSHLMAIAIQQERRASQLFQLATQDALTGLTNRRHFMELAGKAFQEARQSGRPLSLLMLDLDHFKSINDRFGHEAGDTVLQLFARLLVDGLRGSDLICRMGGEEFAALLPGAGHEEAVAAAQRICKAVSGSSVLHQEQQIDITVSIGVCSLDGQQMALGDLIRQADKALYQAKHEGRNRVCLALGDS</sequence>
<dbReference type="Gene3D" id="3.30.70.270">
    <property type="match status" value="1"/>
</dbReference>
<dbReference type="NCBIfam" id="TIGR00254">
    <property type="entry name" value="GGDEF"/>
    <property type="match status" value="1"/>
</dbReference>
<dbReference type="InterPro" id="IPR000160">
    <property type="entry name" value="GGDEF_dom"/>
</dbReference>
<evidence type="ECO:0000256" key="1">
    <source>
        <dbReference type="ARBA" id="ARBA00012528"/>
    </source>
</evidence>
<accession>A0ABV7TN62</accession>
<dbReference type="CDD" id="cd00130">
    <property type="entry name" value="PAS"/>
    <property type="match status" value="1"/>
</dbReference>
<dbReference type="SMART" id="SM00065">
    <property type="entry name" value="GAF"/>
    <property type="match status" value="1"/>
</dbReference>
<dbReference type="PANTHER" id="PTHR45138">
    <property type="entry name" value="REGULATORY COMPONENTS OF SENSORY TRANSDUCTION SYSTEM"/>
    <property type="match status" value="1"/>
</dbReference>
<dbReference type="InterPro" id="IPR035965">
    <property type="entry name" value="PAS-like_dom_sf"/>
</dbReference>
<dbReference type="InterPro" id="IPR043128">
    <property type="entry name" value="Rev_trsase/Diguanyl_cyclase"/>
</dbReference>
<dbReference type="Gene3D" id="3.30.450.40">
    <property type="match status" value="1"/>
</dbReference>
<evidence type="ECO:0000256" key="2">
    <source>
        <dbReference type="ARBA" id="ARBA00034247"/>
    </source>
</evidence>
<dbReference type="EC" id="2.7.7.65" evidence="1"/>
<dbReference type="Proteomes" id="UP001595636">
    <property type="component" value="Unassembled WGS sequence"/>
</dbReference>
<comment type="catalytic activity">
    <reaction evidence="2">
        <text>2 GTP = 3',3'-c-di-GMP + 2 diphosphate</text>
        <dbReference type="Rhea" id="RHEA:24898"/>
        <dbReference type="ChEBI" id="CHEBI:33019"/>
        <dbReference type="ChEBI" id="CHEBI:37565"/>
        <dbReference type="ChEBI" id="CHEBI:58805"/>
        <dbReference type="EC" id="2.7.7.65"/>
    </reaction>
</comment>
<keyword evidence="4" id="KW-0548">Nucleotidyltransferase</keyword>
<dbReference type="EMBL" id="JBHRYH010000002">
    <property type="protein sequence ID" value="MFC3624714.1"/>
    <property type="molecule type" value="Genomic_DNA"/>
</dbReference>
<dbReference type="Gene3D" id="3.30.450.20">
    <property type="entry name" value="PAS domain"/>
    <property type="match status" value="1"/>
</dbReference>
<dbReference type="Pfam" id="PF08448">
    <property type="entry name" value="PAS_4"/>
    <property type="match status" value="1"/>
</dbReference>
<dbReference type="InterPro" id="IPR000014">
    <property type="entry name" value="PAS"/>
</dbReference>
<dbReference type="PROSITE" id="PS50887">
    <property type="entry name" value="GGDEF"/>
    <property type="match status" value="1"/>
</dbReference>
<dbReference type="PANTHER" id="PTHR45138:SF9">
    <property type="entry name" value="DIGUANYLATE CYCLASE DGCM-RELATED"/>
    <property type="match status" value="1"/>
</dbReference>
<dbReference type="SMART" id="SM00267">
    <property type="entry name" value="GGDEF"/>
    <property type="match status" value="1"/>
</dbReference>
<dbReference type="InterPro" id="IPR050469">
    <property type="entry name" value="Diguanylate_Cyclase"/>
</dbReference>
<evidence type="ECO:0000313" key="4">
    <source>
        <dbReference type="EMBL" id="MFC3624714.1"/>
    </source>
</evidence>
<dbReference type="SUPFAM" id="SSF55785">
    <property type="entry name" value="PYP-like sensor domain (PAS domain)"/>
    <property type="match status" value="1"/>
</dbReference>